<reference evidence="2" key="1">
    <citation type="submission" date="2011-07" db="EMBL/GenBank/DDBJ databases">
        <title>Divergent evolution of antigenic variation in African trypanosomes.</title>
        <authorList>
            <person name="Jackson A.P."/>
            <person name="Berry A."/>
            <person name="Allison H.C."/>
            <person name="Burton P."/>
            <person name="Anderson J."/>
            <person name="Aslett M."/>
            <person name="Brown R."/>
            <person name="Corton N."/>
            <person name="Harris D."/>
            <person name="Hauser H."/>
            <person name="Gamble J."/>
            <person name="Gilderthorp R."/>
            <person name="McQuillan J."/>
            <person name="Quail M.A."/>
            <person name="Sanders M."/>
            <person name="Van Tonder A."/>
            <person name="Ginger M.L."/>
            <person name="Donelson J.E."/>
            <person name="Field M.C."/>
            <person name="Barry J.D."/>
            <person name="Berriman M."/>
            <person name="Hertz-Fowler C."/>
        </authorList>
    </citation>
    <scope>NUCLEOTIDE SEQUENCE [LARGE SCALE GENOMIC DNA]</scope>
    <source>
        <strain evidence="2">IL3000</strain>
    </source>
</reference>
<evidence type="ECO:0000313" key="1">
    <source>
        <dbReference type="EMBL" id="CCD13089.1"/>
    </source>
</evidence>
<proteinExistence type="predicted"/>
<gene>
    <name evidence="1" type="ORF">TCIL3000_0_04150</name>
</gene>
<protein>
    <submittedName>
        <fullName evidence="1">Uncharacterized protein</fullName>
    </submittedName>
</protein>
<name>F9W7C3_TRYCI</name>
<dbReference type="Proteomes" id="UP000000702">
    <property type="component" value="Unassembled WGS sequence"/>
</dbReference>
<comment type="caution">
    <text evidence="1">The sequence shown here is derived from an EMBL/GenBank/DDBJ whole genome shotgun (WGS) entry which is preliminary data.</text>
</comment>
<keyword evidence="2" id="KW-1185">Reference proteome</keyword>
<dbReference type="AlphaFoldDB" id="F9W7C3"/>
<reference evidence="1 2" key="2">
    <citation type="journal article" date="2012" name="Proc. Natl. Acad. Sci. U.S.A.">
        <title>Antigenic diversity is generated by distinct evolutionary mechanisms in African trypanosome species.</title>
        <authorList>
            <person name="Jackson A.P."/>
            <person name="Berry A."/>
            <person name="Aslett M."/>
            <person name="Allison H.C."/>
            <person name="Burton P."/>
            <person name="Vavrova-Anderson J."/>
            <person name="Brown R."/>
            <person name="Browne H."/>
            <person name="Corton N."/>
            <person name="Hauser H."/>
            <person name="Gamble J."/>
            <person name="Gilderthorp R."/>
            <person name="Marcello L."/>
            <person name="McQuillan J."/>
            <person name="Otto T.D."/>
            <person name="Quail M.A."/>
            <person name="Sanders M.J."/>
            <person name="van Tonder A."/>
            <person name="Ginger M.L."/>
            <person name="Field M.C."/>
            <person name="Barry J.D."/>
            <person name="Hertz-Fowler C."/>
            <person name="Berriman M."/>
        </authorList>
    </citation>
    <scope>NUCLEOTIDE SEQUENCE [LARGE SCALE GENOMIC DNA]</scope>
    <source>
        <strain evidence="1 2">IL3000</strain>
    </source>
</reference>
<accession>F9W7C3</accession>
<dbReference type="EMBL" id="CAEQ01001008">
    <property type="protein sequence ID" value="CCD13089.1"/>
    <property type="molecule type" value="Genomic_DNA"/>
</dbReference>
<sequence>MPSLLSSLSSLIPLSHPSILDRDSHVMVYHHLPQDHSLEHGKGCRGSTLRWCHLPRPRQPLLVPQTRVSRPHGGPRLFYPPRLCKEPSTLHTRSECVRRYMAVPSLSVVKFRQSATPLVKHFGPTQTWKKCTGIREKFTMTWTTCP</sequence>
<evidence type="ECO:0000313" key="2">
    <source>
        <dbReference type="Proteomes" id="UP000000702"/>
    </source>
</evidence>
<organism evidence="1 2">
    <name type="scientific">Trypanosoma congolense (strain IL3000)</name>
    <dbReference type="NCBI Taxonomy" id="1068625"/>
    <lineage>
        <taxon>Eukaryota</taxon>
        <taxon>Discoba</taxon>
        <taxon>Euglenozoa</taxon>
        <taxon>Kinetoplastea</taxon>
        <taxon>Metakinetoplastina</taxon>
        <taxon>Trypanosomatida</taxon>
        <taxon>Trypanosomatidae</taxon>
        <taxon>Trypanosoma</taxon>
        <taxon>Nannomonas</taxon>
    </lineage>
</organism>